<dbReference type="AlphaFoldDB" id="A0A6J1BJQ5"/>
<dbReference type="InterPro" id="IPR036047">
    <property type="entry name" value="F-box-like_dom_sf"/>
</dbReference>
<evidence type="ECO:0000259" key="2">
    <source>
        <dbReference type="Pfam" id="PF03478"/>
    </source>
</evidence>
<feature type="domain" description="KIB1-4 beta-propeller" evidence="2">
    <location>
        <begin position="88"/>
        <end position="260"/>
    </location>
</feature>
<reference evidence="4" key="1">
    <citation type="submission" date="2025-08" db="UniProtKB">
        <authorList>
            <consortium name="RefSeq"/>
        </authorList>
    </citation>
    <scope>IDENTIFICATION</scope>
    <source>
        <tissue evidence="4">Leaf</tissue>
    </source>
</reference>
<dbReference type="InterPro" id="IPR001810">
    <property type="entry name" value="F-box_dom"/>
</dbReference>
<feature type="domain" description="F-box" evidence="1">
    <location>
        <begin position="26"/>
        <end position="59"/>
    </location>
</feature>
<dbReference type="Proteomes" id="UP000504621">
    <property type="component" value="Unplaced"/>
</dbReference>
<dbReference type="RefSeq" id="XP_021299338.1">
    <property type="nucleotide sequence ID" value="XM_021443663.1"/>
</dbReference>
<dbReference type="Gene3D" id="1.20.1280.50">
    <property type="match status" value="1"/>
</dbReference>
<name>A0A6J1BJQ5_9ROSI</name>
<dbReference type="SUPFAM" id="SSF81383">
    <property type="entry name" value="F-box domain"/>
    <property type="match status" value="1"/>
</dbReference>
<evidence type="ECO:0000313" key="3">
    <source>
        <dbReference type="Proteomes" id="UP000504621"/>
    </source>
</evidence>
<dbReference type="Pfam" id="PF00646">
    <property type="entry name" value="F-box"/>
    <property type="match status" value="1"/>
</dbReference>
<evidence type="ECO:0000259" key="1">
    <source>
        <dbReference type="Pfam" id="PF00646"/>
    </source>
</evidence>
<keyword evidence="3" id="KW-1185">Reference proteome</keyword>
<evidence type="ECO:0000313" key="4">
    <source>
        <dbReference type="RefSeq" id="XP_021299338.1"/>
    </source>
</evidence>
<organism evidence="3 4">
    <name type="scientific">Herrania umbratica</name>
    <dbReference type="NCBI Taxonomy" id="108875"/>
    <lineage>
        <taxon>Eukaryota</taxon>
        <taxon>Viridiplantae</taxon>
        <taxon>Streptophyta</taxon>
        <taxon>Embryophyta</taxon>
        <taxon>Tracheophyta</taxon>
        <taxon>Spermatophyta</taxon>
        <taxon>Magnoliopsida</taxon>
        <taxon>eudicotyledons</taxon>
        <taxon>Gunneridae</taxon>
        <taxon>Pentapetalae</taxon>
        <taxon>rosids</taxon>
        <taxon>malvids</taxon>
        <taxon>Malvales</taxon>
        <taxon>Malvaceae</taxon>
        <taxon>Byttnerioideae</taxon>
        <taxon>Herrania</taxon>
    </lineage>
</organism>
<accession>A0A6J1BJQ5</accession>
<sequence>MALQRGYVCGGSRKRRAIEGDNCSQWSELPAVLLELILNRLGAIEFLIFACVCKPWRAVAIALKQEFMASHGPLVFLMPTKARKYCYFYNIFDDRLYRTALPHLAGNKCLGFTCGYLVLGNSEMKKKEADIWLVNPFTRHELHFPRPPKPYAHVILASLAKSDSESILVAFSRLQHPFLQFCGSGDFNWTVLEYAVDHWMITDVAVFKGKIYVLTSHGEVGTLNLSSSPKVALLHVKHAQVKDFERMEWEMVKLEGQMLFLGDMKCCGLSFPTPSGEWCRQHFNTVCHLEEQAF</sequence>
<dbReference type="PANTHER" id="PTHR45463:SF8">
    <property type="entry name" value="OS09G0392200 PROTEIN"/>
    <property type="match status" value="1"/>
</dbReference>
<dbReference type="OrthoDB" id="954207at2759"/>
<dbReference type="PANTHER" id="PTHR45463">
    <property type="entry name" value="OS09G0392200 PROTEIN"/>
    <property type="match status" value="1"/>
</dbReference>
<dbReference type="Pfam" id="PF03478">
    <property type="entry name" value="Beta-prop_KIB1-4"/>
    <property type="match status" value="1"/>
</dbReference>
<protein>
    <submittedName>
        <fullName evidence="4">Uncharacterized protein LOC110427998</fullName>
    </submittedName>
</protein>
<gene>
    <name evidence="4" type="primary">LOC110427998</name>
</gene>
<proteinExistence type="predicted"/>
<dbReference type="GeneID" id="110427998"/>
<dbReference type="InterPro" id="IPR005174">
    <property type="entry name" value="KIB1-4_b-propeller"/>
</dbReference>